<dbReference type="Pfam" id="PF00072">
    <property type="entry name" value="Response_reg"/>
    <property type="match status" value="2"/>
</dbReference>
<evidence type="ECO:0000256" key="11">
    <source>
        <dbReference type="PROSITE-ProRule" id="PRU00169"/>
    </source>
</evidence>
<dbReference type="Gene3D" id="3.30.565.10">
    <property type="entry name" value="Histidine kinase-like ATPase, C-terminal domain"/>
    <property type="match status" value="1"/>
</dbReference>
<dbReference type="GO" id="GO:0000155">
    <property type="term" value="F:phosphorelay sensor kinase activity"/>
    <property type="evidence" value="ECO:0007669"/>
    <property type="project" value="InterPro"/>
</dbReference>
<dbReference type="GeneID" id="23113996"/>
<keyword evidence="12" id="KW-1133">Transmembrane helix</keyword>
<dbReference type="SMART" id="SM00388">
    <property type="entry name" value="HisKA"/>
    <property type="match status" value="1"/>
</dbReference>
<comment type="catalytic activity">
    <reaction evidence="1">
        <text>ATP + protein L-histidine = ADP + protein N-phospho-L-histidine.</text>
        <dbReference type="EC" id="2.7.13.3"/>
    </reaction>
</comment>
<keyword evidence="8" id="KW-0902">Two-component regulatory system</keyword>
<dbReference type="AlphaFoldDB" id="A0A6N2X108"/>
<feature type="domain" description="Histidine kinase" evidence="13">
    <location>
        <begin position="462"/>
        <end position="685"/>
    </location>
</feature>
<dbReference type="InterPro" id="IPR005467">
    <property type="entry name" value="His_kinase_dom"/>
</dbReference>
<sequence length="975" mass="107709">MKAGTGEKKKSYAILASAAGIFLIALSLSSFFLVQIIGRMNLSANQNLLISSRVIRGGLNNEIVLDRKLLGTLAELLALEQEDAIGETLEKYADSTDFFRFSFVDVEGNGIDSQGNTIHASDLEFSFDDTAGSQGLGGISAPYHGSSGWLQVTFQHPVMRDGKQIGDVYADRIINDYNLPNLFSFHNGEGSAYVVDSQGNFIIKSRGTSSESNIYSYLEKQGNGRGIQDTLRQVIGGHKSGTMAVMNGNQKSLLGFLPVEAPEGCYLLTVVPRTVLQQEAAPIITMLCCMFCLLLLSGISIAALLAGRQSMKADVLQKEYREKLFENLSSNIDFAFLLYTPAIGKVELVSENLPGLLGITAQEVREKPELVFDAGGMAKKDTARNGFLKGMLKEQITRESLVGAGPNQVRRWIEIHLIPADYGQYLAVFHETTGEHDIREQLADALTQAQNSNRARTAFFSSMSHEIRTPMNGIMGMTNIALKNLDDREKTESCLNKIMAASEHLLGLINEVLDMSRIESGKLSLKEENVNLPSLIANLVSFIKPDMDKKNQVLYMKSPVLEHDTVLSDTLHLQKILLNLLSNAVKYTQEGGEIRLMITENPMDADTIGMRFVVSDNGIGMSPEFLECIFKPFERAEDSRMSQVTGTGLGLAITKSIVDMMGGSIRVESRKNKGSRFTVDIPLKLPVQPEQPEQEIPDLTQYSALVVDDDQDACEGICLILQEIGIRARWVLNGPDAVKQAWDAHVMKKDYGMLIVDMKMPGMDGLETARQIRERLSSKTPILLLSAYDWESVKDEAVRIGINGFLTKPIFKNELLGQLAYFFQGSKSKTEESAPEDWENLNGVRILAAEDNELNREIIVELLESHGAVVDTACNGKEALDAYLNSSPGYYRLILMDVHMPEMNGLEATKAIRDSGRPDAATVPVIAMTADVFKEDIRRCREAGMDAHIGKPVELDKLFSTLQRFLNNQQEPEEI</sequence>
<comment type="function">
    <text evidence="9">May play the central regulatory role in sporulation. It may be an element of the effector pathway responsible for the activation of sporulation genes in response to nutritional stress. Spo0A may act in concert with spo0H (a sigma factor) to control the expression of some genes that are critical to the sporulation process.</text>
</comment>
<dbReference type="FunFam" id="3.30.565.10:FF:000010">
    <property type="entry name" value="Sensor histidine kinase RcsC"/>
    <property type="match status" value="1"/>
</dbReference>
<dbReference type="EC" id="2.7.13.3" evidence="3"/>
<dbReference type="PROSITE" id="PS50109">
    <property type="entry name" value="HIS_KIN"/>
    <property type="match status" value="1"/>
</dbReference>
<evidence type="ECO:0000256" key="6">
    <source>
        <dbReference type="ARBA" id="ARBA00022679"/>
    </source>
</evidence>
<evidence type="ECO:0000256" key="4">
    <source>
        <dbReference type="ARBA" id="ARBA00018672"/>
    </source>
</evidence>
<feature type="domain" description="Response regulatory" evidence="14">
    <location>
        <begin position="703"/>
        <end position="823"/>
    </location>
</feature>
<dbReference type="InterPro" id="IPR003594">
    <property type="entry name" value="HATPase_dom"/>
</dbReference>
<dbReference type="Pfam" id="PF02518">
    <property type="entry name" value="HATPase_c"/>
    <property type="match status" value="1"/>
</dbReference>
<evidence type="ECO:0000256" key="5">
    <source>
        <dbReference type="ARBA" id="ARBA00022553"/>
    </source>
</evidence>
<protein>
    <recommendedName>
        <fullName evidence="10">Circadian input-output histidine kinase CikA</fullName>
        <ecNumber evidence="3">2.7.13.3</ecNumber>
    </recommendedName>
    <alternativeName>
        <fullName evidence="4">Stage 0 sporulation protein A homolog</fullName>
    </alternativeName>
</protein>
<dbReference type="PROSITE" id="PS50110">
    <property type="entry name" value="RESPONSE_REGULATORY"/>
    <property type="match status" value="2"/>
</dbReference>
<feature type="modified residue" description="4-aspartylphosphate" evidence="11">
    <location>
        <position position="897"/>
    </location>
</feature>
<dbReference type="PANTHER" id="PTHR43047:SF72">
    <property type="entry name" value="OSMOSENSING HISTIDINE PROTEIN KINASE SLN1"/>
    <property type="match status" value="1"/>
</dbReference>
<dbReference type="SUPFAM" id="SSF55874">
    <property type="entry name" value="ATPase domain of HSP90 chaperone/DNA topoisomerase II/histidine kinase"/>
    <property type="match status" value="1"/>
</dbReference>
<dbReference type="Gene3D" id="3.30.450.20">
    <property type="entry name" value="PAS domain"/>
    <property type="match status" value="1"/>
</dbReference>
<keyword evidence="7 15" id="KW-0418">Kinase</keyword>
<evidence type="ECO:0000259" key="13">
    <source>
        <dbReference type="PROSITE" id="PS50109"/>
    </source>
</evidence>
<dbReference type="InterPro" id="IPR011006">
    <property type="entry name" value="CheY-like_superfamily"/>
</dbReference>
<dbReference type="PANTHER" id="PTHR43047">
    <property type="entry name" value="TWO-COMPONENT HISTIDINE PROTEIN KINASE"/>
    <property type="match status" value="1"/>
</dbReference>
<reference evidence="15" key="1">
    <citation type="submission" date="2019-11" db="EMBL/GenBank/DDBJ databases">
        <authorList>
            <person name="Feng L."/>
        </authorList>
    </citation>
    <scope>NUCLEOTIDE SEQUENCE</scope>
    <source>
        <strain evidence="15">CbolteaeLFYP116</strain>
    </source>
</reference>
<comment type="similarity">
    <text evidence="2">In the N-terminal section; belongs to the phytochrome family.</text>
</comment>
<dbReference type="EMBL" id="CACRTF010000017">
    <property type="protein sequence ID" value="VYT47829.1"/>
    <property type="molecule type" value="Genomic_DNA"/>
</dbReference>
<dbReference type="PRINTS" id="PR00344">
    <property type="entry name" value="BCTRLSENSOR"/>
</dbReference>
<feature type="transmembrane region" description="Helical" evidence="12">
    <location>
        <begin position="12"/>
        <end position="37"/>
    </location>
</feature>
<keyword evidence="6 15" id="KW-0808">Transferase</keyword>
<dbReference type="InterPro" id="IPR001789">
    <property type="entry name" value="Sig_transdc_resp-reg_receiver"/>
</dbReference>
<organism evidence="15">
    <name type="scientific">Enterocloster bolteae</name>
    <dbReference type="NCBI Taxonomy" id="208479"/>
    <lineage>
        <taxon>Bacteria</taxon>
        <taxon>Bacillati</taxon>
        <taxon>Bacillota</taxon>
        <taxon>Clostridia</taxon>
        <taxon>Lachnospirales</taxon>
        <taxon>Lachnospiraceae</taxon>
        <taxon>Enterocloster</taxon>
    </lineage>
</organism>
<evidence type="ECO:0000256" key="1">
    <source>
        <dbReference type="ARBA" id="ARBA00000085"/>
    </source>
</evidence>
<dbReference type="InterPro" id="IPR003661">
    <property type="entry name" value="HisK_dim/P_dom"/>
</dbReference>
<evidence type="ECO:0000256" key="7">
    <source>
        <dbReference type="ARBA" id="ARBA00022777"/>
    </source>
</evidence>
<evidence type="ECO:0000256" key="8">
    <source>
        <dbReference type="ARBA" id="ARBA00023012"/>
    </source>
</evidence>
<dbReference type="Gene3D" id="1.10.287.130">
    <property type="match status" value="1"/>
</dbReference>
<dbReference type="SMART" id="SM00448">
    <property type="entry name" value="REC"/>
    <property type="match status" value="2"/>
</dbReference>
<dbReference type="InterPro" id="IPR004358">
    <property type="entry name" value="Sig_transdc_His_kin-like_C"/>
</dbReference>
<feature type="transmembrane region" description="Helical" evidence="12">
    <location>
        <begin position="283"/>
        <end position="306"/>
    </location>
</feature>
<dbReference type="CDD" id="cd00082">
    <property type="entry name" value="HisKA"/>
    <property type="match status" value="1"/>
</dbReference>
<dbReference type="Gene3D" id="3.40.50.2300">
    <property type="match status" value="2"/>
</dbReference>
<dbReference type="GO" id="GO:0005886">
    <property type="term" value="C:plasma membrane"/>
    <property type="evidence" value="ECO:0007669"/>
    <property type="project" value="TreeGrafter"/>
</dbReference>
<dbReference type="SMART" id="SM00387">
    <property type="entry name" value="HATPase_c"/>
    <property type="match status" value="1"/>
</dbReference>
<evidence type="ECO:0000256" key="2">
    <source>
        <dbReference type="ARBA" id="ARBA00006402"/>
    </source>
</evidence>
<dbReference type="Pfam" id="PF00512">
    <property type="entry name" value="HisKA"/>
    <property type="match status" value="1"/>
</dbReference>
<dbReference type="InterPro" id="IPR036890">
    <property type="entry name" value="HATPase_C_sf"/>
</dbReference>
<keyword evidence="12" id="KW-0472">Membrane</keyword>
<evidence type="ECO:0000256" key="3">
    <source>
        <dbReference type="ARBA" id="ARBA00012438"/>
    </source>
</evidence>
<dbReference type="GO" id="GO:0009927">
    <property type="term" value="F:histidine phosphotransfer kinase activity"/>
    <property type="evidence" value="ECO:0007669"/>
    <property type="project" value="TreeGrafter"/>
</dbReference>
<name>A0A6N2X108_9FIRM</name>
<dbReference type="CDD" id="cd16922">
    <property type="entry name" value="HATPase_EvgS-ArcB-TorS-like"/>
    <property type="match status" value="1"/>
</dbReference>
<feature type="modified residue" description="4-aspartylphosphate" evidence="11">
    <location>
        <position position="757"/>
    </location>
</feature>
<dbReference type="SUPFAM" id="SSF52172">
    <property type="entry name" value="CheY-like"/>
    <property type="match status" value="2"/>
</dbReference>
<gene>
    <name evidence="15" type="primary">luxQ_6</name>
    <name evidence="15" type="ORF">CBLFYP116_04252</name>
</gene>
<dbReference type="SUPFAM" id="SSF47384">
    <property type="entry name" value="Homodimeric domain of signal transducing histidine kinase"/>
    <property type="match status" value="1"/>
</dbReference>
<keyword evidence="12" id="KW-0812">Transmembrane</keyword>
<evidence type="ECO:0000259" key="14">
    <source>
        <dbReference type="PROSITE" id="PS50110"/>
    </source>
</evidence>
<keyword evidence="5 11" id="KW-0597">Phosphoprotein</keyword>
<evidence type="ECO:0000256" key="10">
    <source>
        <dbReference type="ARBA" id="ARBA00074306"/>
    </source>
</evidence>
<dbReference type="CDD" id="cd17546">
    <property type="entry name" value="REC_hyHK_CKI1_RcsC-like"/>
    <property type="match status" value="2"/>
</dbReference>
<feature type="domain" description="Response regulatory" evidence="14">
    <location>
        <begin position="845"/>
        <end position="966"/>
    </location>
</feature>
<dbReference type="InterPro" id="IPR036097">
    <property type="entry name" value="HisK_dim/P_sf"/>
</dbReference>
<evidence type="ECO:0000313" key="15">
    <source>
        <dbReference type="EMBL" id="VYT47829.1"/>
    </source>
</evidence>
<evidence type="ECO:0000256" key="9">
    <source>
        <dbReference type="ARBA" id="ARBA00024867"/>
    </source>
</evidence>
<accession>A0A6N2X108</accession>
<proteinExistence type="inferred from homology"/>
<dbReference type="RefSeq" id="WP_002576032.1">
    <property type="nucleotide sequence ID" value="NZ_CACRTF010000017.1"/>
</dbReference>
<evidence type="ECO:0000256" key="12">
    <source>
        <dbReference type="SAM" id="Phobius"/>
    </source>
</evidence>